<accession>A0A5Q0UHQ4</accession>
<keyword evidence="2" id="KW-1185">Reference proteome</keyword>
<sequence>MASLWDLGKSKKEKLADEWEEEGVLEDKVEKHREKFEKRFQKNMNDDVPTHPYKLYREIVENNELSEEEKIALEHMKDEFSEQWQTLKATHSN</sequence>
<evidence type="ECO:0000313" key="1">
    <source>
        <dbReference type="EMBL" id="QGA80730.1"/>
    </source>
</evidence>
<dbReference type="KEGG" id="ncon:LC1Nh_0846"/>
<gene>
    <name evidence="1" type="ORF">LC1Nh_0846</name>
</gene>
<dbReference type="AlphaFoldDB" id="A0A5Q0UHQ4"/>
<protein>
    <submittedName>
        <fullName evidence="1">Uncharacterized protein</fullName>
    </submittedName>
</protein>
<proteinExistence type="predicted"/>
<dbReference type="Proteomes" id="UP000377803">
    <property type="component" value="Chromosome"/>
</dbReference>
<reference evidence="2" key="1">
    <citation type="submission" date="2019-05" db="EMBL/GenBank/DDBJ databases">
        <title>Candidatus Nanohalobium constans, a novel model system to study the DPANN nano-sized archaea: genomic and physiological characterization of a nanoarchaeon co-cultured with its chitinotrophic host.</title>
        <authorList>
            <person name="La Cono V."/>
            <person name="Arcadi E."/>
            <person name="Crisafi F."/>
            <person name="Denaro R."/>
            <person name="La Spada G."/>
            <person name="Messina E."/>
            <person name="Smedile F."/>
            <person name="Toshchakov S.V."/>
            <person name="Shevchenko M.A."/>
            <person name="Golyshin P.N."/>
            <person name="Golyshina O.V."/>
            <person name="Ferrer M."/>
            <person name="Rohde M."/>
            <person name="Mushegian A."/>
            <person name="Sorokin D.Y."/>
            <person name="Giuliano L."/>
            <person name="Yakimov M.M."/>
        </authorList>
    </citation>
    <scope>NUCLEOTIDE SEQUENCE [LARGE SCALE GENOMIC DNA]</scope>
    <source>
        <strain evidence="2">LC1Nh</strain>
    </source>
</reference>
<dbReference type="GeneID" id="42365236"/>
<dbReference type="RefSeq" id="WP_153550471.1">
    <property type="nucleotide sequence ID" value="NZ_CP040089.1"/>
</dbReference>
<organism evidence="1 2">
    <name type="scientific">Candidatus Nanohalobium constans</name>
    <dbReference type="NCBI Taxonomy" id="2565781"/>
    <lineage>
        <taxon>Archaea</taxon>
        <taxon>Candidatus Nanohalarchaeota</taxon>
        <taxon>Candidatus Nanohalobia</taxon>
        <taxon>Candidatus Nanohalobiales</taxon>
        <taxon>Candidatus Nanohalobiaceae</taxon>
        <taxon>Candidatus Nanohalobium</taxon>
    </lineage>
</organism>
<evidence type="ECO:0000313" key="2">
    <source>
        <dbReference type="Proteomes" id="UP000377803"/>
    </source>
</evidence>
<dbReference type="EMBL" id="CP040089">
    <property type="protein sequence ID" value="QGA80730.1"/>
    <property type="molecule type" value="Genomic_DNA"/>
</dbReference>
<name>A0A5Q0UHQ4_9ARCH</name>